<dbReference type="InterPro" id="IPR013655">
    <property type="entry name" value="PAS_fold_3"/>
</dbReference>
<evidence type="ECO:0000256" key="6">
    <source>
        <dbReference type="ARBA" id="ARBA00022777"/>
    </source>
</evidence>
<evidence type="ECO:0000313" key="13">
    <source>
        <dbReference type="EMBL" id="MEK0186461.1"/>
    </source>
</evidence>
<keyword evidence="14" id="KW-1185">Reference proteome</keyword>
<dbReference type="SMART" id="SM00388">
    <property type="entry name" value="HisKA"/>
    <property type="match status" value="1"/>
</dbReference>
<feature type="modified residue" description="4-aspartylphosphate" evidence="8">
    <location>
        <position position="891"/>
    </location>
</feature>
<evidence type="ECO:0000313" key="14">
    <source>
        <dbReference type="Proteomes" id="UP001384579"/>
    </source>
</evidence>
<dbReference type="InterPro" id="IPR036890">
    <property type="entry name" value="HATPase_C_sf"/>
</dbReference>
<dbReference type="CDD" id="cd00082">
    <property type="entry name" value="HisKA"/>
    <property type="match status" value="1"/>
</dbReference>
<evidence type="ECO:0000259" key="12">
    <source>
        <dbReference type="PROSITE" id="PS50113"/>
    </source>
</evidence>
<comment type="caution">
    <text evidence="13">The sequence shown here is derived from an EMBL/GenBank/DDBJ whole genome shotgun (WGS) entry which is preliminary data.</text>
</comment>
<dbReference type="InterPro" id="IPR016132">
    <property type="entry name" value="Phyto_chromo_attachment"/>
</dbReference>
<dbReference type="SUPFAM" id="SSF55785">
    <property type="entry name" value="PYP-like sensor domain (PAS domain)"/>
    <property type="match status" value="3"/>
</dbReference>
<dbReference type="PROSITE" id="PS50110">
    <property type="entry name" value="RESPONSE_REGULATORY"/>
    <property type="match status" value="1"/>
</dbReference>
<dbReference type="RefSeq" id="WP_340517770.1">
    <property type="nucleotide sequence ID" value="NZ_JBBLXS010000218.1"/>
</dbReference>
<dbReference type="Pfam" id="PF01590">
    <property type="entry name" value="GAF"/>
    <property type="match status" value="1"/>
</dbReference>
<dbReference type="SUPFAM" id="SSF47384">
    <property type="entry name" value="Homodimeric domain of signal transducing histidine kinase"/>
    <property type="match status" value="1"/>
</dbReference>
<dbReference type="PROSITE" id="PS50109">
    <property type="entry name" value="HIS_KIN"/>
    <property type="match status" value="1"/>
</dbReference>
<dbReference type="SMART" id="SM00065">
    <property type="entry name" value="GAF"/>
    <property type="match status" value="1"/>
</dbReference>
<feature type="domain" description="Phytochrome chromophore attachment site" evidence="9">
    <location>
        <begin position="371"/>
        <end position="534"/>
    </location>
</feature>
<dbReference type="InterPro" id="IPR000014">
    <property type="entry name" value="PAS"/>
</dbReference>
<dbReference type="PANTHER" id="PTHR43047:SF72">
    <property type="entry name" value="OSMOSENSING HISTIDINE PROTEIN KINASE SLN1"/>
    <property type="match status" value="1"/>
</dbReference>
<keyword evidence="4 8" id="KW-0597">Phosphoprotein</keyword>
<keyword evidence="13" id="KW-0067">ATP-binding</keyword>
<evidence type="ECO:0000256" key="2">
    <source>
        <dbReference type="ARBA" id="ARBA00006402"/>
    </source>
</evidence>
<dbReference type="SMART" id="SM00086">
    <property type="entry name" value="PAC"/>
    <property type="match status" value="3"/>
</dbReference>
<dbReference type="Pfam" id="PF00512">
    <property type="entry name" value="HisKA"/>
    <property type="match status" value="1"/>
</dbReference>
<dbReference type="SUPFAM" id="SSF55874">
    <property type="entry name" value="ATPase domain of HSP90 chaperone/DNA topoisomerase II/histidine kinase"/>
    <property type="match status" value="1"/>
</dbReference>
<dbReference type="InterPro" id="IPR004358">
    <property type="entry name" value="Sig_transdc_His_kin-like_C"/>
</dbReference>
<evidence type="ECO:0000256" key="5">
    <source>
        <dbReference type="ARBA" id="ARBA00022679"/>
    </source>
</evidence>
<dbReference type="PROSITE" id="PS50113">
    <property type="entry name" value="PAC"/>
    <property type="match status" value="2"/>
</dbReference>
<evidence type="ECO:0000256" key="8">
    <source>
        <dbReference type="PROSITE-ProRule" id="PRU00169"/>
    </source>
</evidence>
<dbReference type="GO" id="GO:0005524">
    <property type="term" value="F:ATP binding"/>
    <property type="evidence" value="ECO:0007669"/>
    <property type="project" value="UniProtKB-KW"/>
</dbReference>
<dbReference type="Gene3D" id="3.30.565.10">
    <property type="entry name" value="Histidine kinase-like ATPase, C-terminal domain"/>
    <property type="match status" value="1"/>
</dbReference>
<keyword evidence="13" id="KW-0547">Nucleotide-binding</keyword>
<comment type="catalytic activity">
    <reaction evidence="1">
        <text>ATP + protein L-histidine = ADP + protein N-phospho-L-histidine.</text>
        <dbReference type="EC" id="2.7.13.3"/>
    </reaction>
</comment>
<evidence type="ECO:0000259" key="10">
    <source>
        <dbReference type="PROSITE" id="PS50109"/>
    </source>
</evidence>
<dbReference type="Gene3D" id="3.40.50.2300">
    <property type="match status" value="1"/>
</dbReference>
<dbReference type="InterPro" id="IPR001789">
    <property type="entry name" value="Sig_transdc_resp-reg_receiver"/>
</dbReference>
<dbReference type="Proteomes" id="UP001384579">
    <property type="component" value="Unassembled WGS sequence"/>
</dbReference>
<dbReference type="InterPro" id="IPR000700">
    <property type="entry name" value="PAS-assoc_C"/>
</dbReference>
<keyword evidence="6" id="KW-0418">Kinase</keyword>
<dbReference type="InterPro" id="IPR003594">
    <property type="entry name" value="HATPase_dom"/>
</dbReference>
<evidence type="ECO:0000256" key="1">
    <source>
        <dbReference type="ARBA" id="ARBA00000085"/>
    </source>
</evidence>
<organism evidence="13 14">
    <name type="scientific">Microcoleus anatoxicus PTRS2</name>
    <dbReference type="NCBI Taxonomy" id="2705321"/>
    <lineage>
        <taxon>Bacteria</taxon>
        <taxon>Bacillati</taxon>
        <taxon>Cyanobacteriota</taxon>
        <taxon>Cyanophyceae</taxon>
        <taxon>Oscillatoriophycideae</taxon>
        <taxon>Oscillatoriales</taxon>
        <taxon>Microcoleaceae</taxon>
        <taxon>Microcoleus</taxon>
        <taxon>Microcoleus anatoxicus</taxon>
    </lineage>
</organism>
<evidence type="ECO:0000256" key="4">
    <source>
        <dbReference type="ARBA" id="ARBA00022553"/>
    </source>
</evidence>
<dbReference type="PANTHER" id="PTHR43047">
    <property type="entry name" value="TWO-COMPONENT HISTIDINE PROTEIN KINASE"/>
    <property type="match status" value="1"/>
</dbReference>
<dbReference type="Pfam" id="PF00072">
    <property type="entry name" value="Response_reg"/>
    <property type="match status" value="1"/>
</dbReference>
<dbReference type="Gene3D" id="3.30.450.40">
    <property type="match status" value="1"/>
</dbReference>
<dbReference type="SUPFAM" id="SSF52172">
    <property type="entry name" value="CheY-like"/>
    <property type="match status" value="1"/>
</dbReference>
<dbReference type="Gene3D" id="2.10.70.100">
    <property type="match status" value="1"/>
</dbReference>
<gene>
    <name evidence="13" type="ORF">WMG39_16620</name>
</gene>
<dbReference type="Pfam" id="PF02518">
    <property type="entry name" value="HATPase_c"/>
    <property type="match status" value="1"/>
</dbReference>
<dbReference type="InterPro" id="IPR035965">
    <property type="entry name" value="PAS-like_dom_sf"/>
</dbReference>
<dbReference type="EC" id="2.7.13.3" evidence="3"/>
<dbReference type="Pfam" id="PF13426">
    <property type="entry name" value="PAS_9"/>
    <property type="match status" value="1"/>
</dbReference>
<keyword evidence="7" id="KW-0902">Two-component regulatory system</keyword>
<dbReference type="Gene3D" id="1.10.287.130">
    <property type="match status" value="1"/>
</dbReference>
<dbReference type="CDD" id="cd17546">
    <property type="entry name" value="REC_hyHK_CKI1_RcsC-like"/>
    <property type="match status" value="1"/>
</dbReference>
<evidence type="ECO:0000256" key="3">
    <source>
        <dbReference type="ARBA" id="ARBA00012438"/>
    </source>
</evidence>
<evidence type="ECO:0000256" key="7">
    <source>
        <dbReference type="ARBA" id="ARBA00023012"/>
    </source>
</evidence>
<dbReference type="PROSITE" id="PS50046">
    <property type="entry name" value="PHYTOCHROME_2"/>
    <property type="match status" value="1"/>
</dbReference>
<reference evidence="13 14" key="1">
    <citation type="journal article" date="2020" name="Harmful Algae">
        <title>Molecular and morphological characterization of a novel dihydroanatoxin-a producing Microcoleus species (cyanobacteria) from the Russian River, California, USA.</title>
        <authorList>
            <person name="Conklin K.Y."/>
            <person name="Stancheva R."/>
            <person name="Otten T.G."/>
            <person name="Fadness R."/>
            <person name="Boyer G.L."/>
            <person name="Read B."/>
            <person name="Zhang X."/>
            <person name="Sheath R.G."/>
        </authorList>
    </citation>
    <scope>NUCLEOTIDE SEQUENCE [LARGE SCALE GENOMIC DNA]</scope>
    <source>
        <strain evidence="13 14">PTRS2</strain>
    </source>
</reference>
<dbReference type="PRINTS" id="PR00344">
    <property type="entry name" value="BCTRLSENSOR"/>
</dbReference>
<dbReference type="InterPro" id="IPR003661">
    <property type="entry name" value="HisK_dim/P_dom"/>
</dbReference>
<feature type="domain" description="Response regulatory" evidence="11">
    <location>
        <begin position="842"/>
        <end position="958"/>
    </location>
</feature>
<dbReference type="InterPro" id="IPR011006">
    <property type="entry name" value="CheY-like_superfamily"/>
</dbReference>
<proteinExistence type="inferred from homology"/>
<dbReference type="InterPro" id="IPR036097">
    <property type="entry name" value="HisK_dim/P_sf"/>
</dbReference>
<accession>A0ABU8YQ23</accession>
<dbReference type="SMART" id="SM00387">
    <property type="entry name" value="HATPase_c"/>
    <property type="match status" value="1"/>
</dbReference>
<protein>
    <recommendedName>
        <fullName evidence="3">histidine kinase</fullName>
        <ecNumber evidence="3">2.7.13.3</ecNumber>
    </recommendedName>
</protein>
<keyword evidence="5" id="KW-0808">Transferase</keyword>
<dbReference type="InterPro" id="IPR003018">
    <property type="entry name" value="GAF"/>
</dbReference>
<feature type="domain" description="PAC" evidence="12">
    <location>
        <begin position="15"/>
        <end position="72"/>
    </location>
</feature>
<dbReference type="SUPFAM" id="SSF55781">
    <property type="entry name" value="GAF domain-like"/>
    <property type="match status" value="1"/>
</dbReference>
<dbReference type="NCBIfam" id="TIGR00229">
    <property type="entry name" value="sensory_box"/>
    <property type="match status" value="1"/>
</dbReference>
<dbReference type="EMBL" id="JBBLXS010000218">
    <property type="protein sequence ID" value="MEK0186461.1"/>
    <property type="molecule type" value="Genomic_DNA"/>
</dbReference>
<name>A0ABU8YQ23_9CYAN</name>
<feature type="domain" description="PAC" evidence="12">
    <location>
        <begin position="299"/>
        <end position="351"/>
    </location>
</feature>
<dbReference type="Gene3D" id="3.30.450.20">
    <property type="entry name" value="PAS domain"/>
    <property type="match status" value="3"/>
</dbReference>
<dbReference type="InterPro" id="IPR029016">
    <property type="entry name" value="GAF-like_dom_sf"/>
</dbReference>
<dbReference type="CDD" id="cd16922">
    <property type="entry name" value="HATPase_EvgS-ArcB-TorS-like"/>
    <property type="match status" value="1"/>
</dbReference>
<evidence type="ECO:0000259" key="11">
    <source>
        <dbReference type="PROSITE" id="PS50110"/>
    </source>
</evidence>
<dbReference type="SMART" id="SM00448">
    <property type="entry name" value="REC"/>
    <property type="match status" value="1"/>
</dbReference>
<evidence type="ECO:0000259" key="9">
    <source>
        <dbReference type="PROSITE" id="PS50046"/>
    </source>
</evidence>
<dbReference type="CDD" id="cd00130">
    <property type="entry name" value="PAS"/>
    <property type="match status" value="1"/>
</dbReference>
<dbReference type="InterPro" id="IPR005467">
    <property type="entry name" value="His_kinase_dom"/>
</dbReference>
<comment type="similarity">
    <text evidence="2">In the N-terminal section; belongs to the phytochrome family.</text>
</comment>
<feature type="domain" description="Histidine kinase" evidence="10">
    <location>
        <begin position="575"/>
        <end position="816"/>
    </location>
</feature>
<dbReference type="Pfam" id="PF08447">
    <property type="entry name" value="PAS_3"/>
    <property type="match status" value="1"/>
</dbReference>
<dbReference type="InterPro" id="IPR001610">
    <property type="entry name" value="PAC"/>
</dbReference>
<sequence length="1045" mass="119000">MHIYPQEQLPVVQALKGETVYLDDIEIHRDGNITSFEVRARPIFEETGHISYAIVAFTDISERKHTEKILSDYNRTLEAEVIERSTALARTHEQLQTEMRDRQLLEGKLDISTEQINTIFDSIADIVLILDEQKKLQIIPTKATSLYACDLNEFYLIVLNFFQEENEEVWFAKVQEALATQKTVNFDYSLRINQQEVWFSASISALPNRSVVWVARDISDRKRVEANLLEAQKIAHIGTWEYDLTTKTTIWSEELYHIHKIDPSQPPLESDELVKLIHPQDRHRYLKLVNKKALTGLAFETDLRLLQKDGSISYIEVRGEPVFDEKGQLVRLFGTVLDISDRKQAEEALQDSIEREQTLARSIERMRHSLDIDTIFNTTTSELRAILKCDRVAIYRFNPDWSGEFVAESVGKDWIPLLERSETANFSGSIIEDPNCQAKTFQPSGEQVLDTYIQQNKDSLYSQSLLYRTTEDIYQAGFTPCYLELLERFQARAYLIVPIFCGSQIWGLLASYQNSMPRTWRKAEIHIALQISTQLGVALQQAQLLEATQKQAIQLQEAALAAEAANRAKSTFLANMSHELRTPLNAILGFSQLMQHSTNLNLQDQENLRIINRSGEHLLTLINQVLDLAKIEVGRITLNPIEFELKSLLNEVEEMFQLQAQEKQLQLIFHCSSNVPPYLRADEVKLRQVLINLLSNAMKFTKEGGISLRISSVFSNENQQFLPPFPPRDGREGGSGLPNHQLHFEIEDTGCGMAPDELDKLFQAFVQTQTGASYQQGTGLGLAISQQFVKLMGGQIVVRSQVGCGTTFTFDIPVTVVDASTVKPKQLSRQVIGLEPNQPTYRILIVDDRADLRQLLIKMLNRFEFELQEASNGIEAIEVWSSFEPHLIFMDMRMPIMDGYEATKRIKANVKGQATAIVAVSASTAEKGRTMVLSDDYDDFIRKPFREAEIFDALHKHLGVRYIYDEPQNAQELNQTEALTPEALAGLPTDWLMSLEQATIECDLELILTQIDQIRDRHESLANALTALANEFLFNQILDLIKPDI</sequence>